<comment type="catalytic activity">
    <reaction evidence="5">
        <text>D-glucose + ATP = D-glucose 6-phosphate + ADP + H(+)</text>
        <dbReference type="Rhea" id="RHEA:17825"/>
        <dbReference type="ChEBI" id="CHEBI:4167"/>
        <dbReference type="ChEBI" id="CHEBI:15378"/>
        <dbReference type="ChEBI" id="CHEBI:30616"/>
        <dbReference type="ChEBI" id="CHEBI:61548"/>
        <dbReference type="ChEBI" id="CHEBI:456216"/>
        <dbReference type="EC" id="2.7.1.2"/>
    </reaction>
</comment>
<dbReference type="Pfam" id="PF02685">
    <property type="entry name" value="Glucokinase"/>
    <property type="match status" value="1"/>
</dbReference>
<name>A0AAW3ZPG2_9GAMM</name>
<evidence type="ECO:0000256" key="2">
    <source>
        <dbReference type="ARBA" id="ARBA00022741"/>
    </source>
</evidence>
<dbReference type="EC" id="2.7.1.2" evidence="5"/>
<feature type="binding site" evidence="5">
    <location>
        <begin position="9"/>
        <end position="14"/>
    </location>
    <ligand>
        <name>ATP</name>
        <dbReference type="ChEBI" id="CHEBI:30616"/>
    </ligand>
</feature>
<keyword evidence="8" id="KW-1185">Reference proteome</keyword>
<keyword evidence="2 5" id="KW-0547">Nucleotide-binding</keyword>
<accession>A0AAW3ZPG2</accession>
<dbReference type="InterPro" id="IPR003836">
    <property type="entry name" value="Glucokinase"/>
</dbReference>
<proteinExistence type="inferred from homology"/>
<dbReference type="AlphaFoldDB" id="A0AAW3ZPG2"/>
<keyword evidence="4 5" id="KW-0067">ATP-binding</keyword>
<evidence type="ECO:0000313" key="8">
    <source>
        <dbReference type="Proteomes" id="UP000613768"/>
    </source>
</evidence>
<dbReference type="NCBIfam" id="TIGR00749">
    <property type="entry name" value="glk"/>
    <property type="match status" value="1"/>
</dbReference>
<sequence length="340" mass="35890">MRSPLALVADIGGTYVRFGLTQAGARPPLLADSVRQLTIGNFESLSQAAEFYFAETGLGISERPGTAVLAVAGRVEGDIAQMTNHRWRIDGRAFASDLSLRSVQLINDFSAQALAVEWMQASDLAQVGQPPGVATREPNATFAVLGPGTGLGVSALLRRHGVSLPLVTEGGHAAFAPSNAEEVAIRDLLAERFGRVSYERLLSGSGLVNIYQALSQLHGRPTGSLEEPRQIRLASRDGNALASRAVQVFCSVFGAFAGDLVLTLGAWDGVYLTGGLVPKLLEELCEPDFRTAFEAKGRFSESLARVPTLAVLHPQAGLLGAAGWAIRDESVAMHTTAASA</sequence>
<dbReference type="PANTHER" id="PTHR47690">
    <property type="entry name" value="GLUCOKINASE"/>
    <property type="match status" value="1"/>
</dbReference>
<dbReference type="HAMAP" id="MF_00524">
    <property type="entry name" value="Glucokinase"/>
    <property type="match status" value="1"/>
</dbReference>
<evidence type="ECO:0000256" key="5">
    <source>
        <dbReference type="HAMAP-Rule" id="MF_00524"/>
    </source>
</evidence>
<keyword evidence="5" id="KW-0963">Cytoplasm</keyword>
<dbReference type="EMBL" id="JACYTR010000031">
    <property type="protein sequence ID" value="MBD8526810.1"/>
    <property type="molecule type" value="Genomic_DNA"/>
</dbReference>
<dbReference type="GO" id="GO:0006096">
    <property type="term" value="P:glycolytic process"/>
    <property type="evidence" value="ECO:0007669"/>
    <property type="project" value="UniProtKB-UniRule"/>
</dbReference>
<gene>
    <name evidence="5 7" type="primary">glk</name>
    <name evidence="7" type="ORF">IFO71_13795</name>
</gene>
<dbReference type="Proteomes" id="UP000613768">
    <property type="component" value="Unassembled WGS sequence"/>
</dbReference>
<keyword evidence="1 5" id="KW-0808">Transferase</keyword>
<evidence type="ECO:0000256" key="4">
    <source>
        <dbReference type="ARBA" id="ARBA00022840"/>
    </source>
</evidence>
<keyword evidence="3 5" id="KW-0418">Kinase</keyword>
<protein>
    <recommendedName>
        <fullName evidence="5">Glucokinase</fullName>
        <ecNumber evidence="5">2.7.1.2</ecNumber>
    </recommendedName>
    <alternativeName>
        <fullName evidence="5">Glucose kinase</fullName>
    </alternativeName>
</protein>
<organism evidence="7 8">
    <name type="scientific">Pseudomarimonas arenosa</name>
    <dbReference type="NCBI Taxonomy" id="2774145"/>
    <lineage>
        <taxon>Bacteria</taxon>
        <taxon>Pseudomonadati</taxon>
        <taxon>Pseudomonadota</taxon>
        <taxon>Gammaproteobacteria</taxon>
        <taxon>Lysobacterales</taxon>
        <taxon>Lysobacteraceae</taxon>
        <taxon>Pseudomarimonas</taxon>
    </lineage>
</organism>
<dbReference type="RefSeq" id="WP_192030225.1">
    <property type="nucleotide sequence ID" value="NZ_JACYTR010000031.1"/>
</dbReference>
<comment type="subcellular location">
    <subcellularLocation>
        <location evidence="5">Cytoplasm</location>
    </subcellularLocation>
</comment>
<dbReference type="Gene3D" id="3.40.367.20">
    <property type="match status" value="1"/>
</dbReference>
<keyword evidence="5" id="KW-0324">Glycolysis</keyword>
<dbReference type="GO" id="GO:0005524">
    <property type="term" value="F:ATP binding"/>
    <property type="evidence" value="ECO:0007669"/>
    <property type="project" value="UniProtKB-UniRule"/>
</dbReference>
<dbReference type="CDD" id="cd24008">
    <property type="entry name" value="ASKHA_NBD_GLK"/>
    <property type="match status" value="1"/>
</dbReference>
<dbReference type="SUPFAM" id="SSF53067">
    <property type="entry name" value="Actin-like ATPase domain"/>
    <property type="match status" value="1"/>
</dbReference>
<dbReference type="PANTHER" id="PTHR47690:SF1">
    <property type="entry name" value="GLUCOKINASE"/>
    <property type="match status" value="1"/>
</dbReference>
<dbReference type="InterPro" id="IPR043129">
    <property type="entry name" value="ATPase_NBD"/>
</dbReference>
<evidence type="ECO:0000256" key="1">
    <source>
        <dbReference type="ARBA" id="ARBA00022679"/>
    </source>
</evidence>
<comment type="caution">
    <text evidence="7">The sequence shown here is derived from an EMBL/GenBank/DDBJ whole genome shotgun (WGS) entry which is preliminary data.</text>
</comment>
<evidence type="ECO:0000256" key="6">
    <source>
        <dbReference type="RuleBase" id="RU004046"/>
    </source>
</evidence>
<comment type="similarity">
    <text evidence="5 6">Belongs to the bacterial glucokinase family.</text>
</comment>
<dbReference type="InterPro" id="IPR050201">
    <property type="entry name" value="Bacterial_glucokinase"/>
</dbReference>
<dbReference type="Gene3D" id="3.30.420.40">
    <property type="match status" value="1"/>
</dbReference>
<dbReference type="GO" id="GO:0005536">
    <property type="term" value="F:D-glucose binding"/>
    <property type="evidence" value="ECO:0007669"/>
    <property type="project" value="InterPro"/>
</dbReference>
<dbReference type="GO" id="GO:0004340">
    <property type="term" value="F:glucokinase activity"/>
    <property type="evidence" value="ECO:0007669"/>
    <property type="project" value="UniProtKB-UniRule"/>
</dbReference>
<evidence type="ECO:0000313" key="7">
    <source>
        <dbReference type="EMBL" id="MBD8526810.1"/>
    </source>
</evidence>
<evidence type="ECO:0000256" key="3">
    <source>
        <dbReference type="ARBA" id="ARBA00022777"/>
    </source>
</evidence>
<dbReference type="GO" id="GO:0005829">
    <property type="term" value="C:cytosol"/>
    <property type="evidence" value="ECO:0007669"/>
    <property type="project" value="TreeGrafter"/>
</dbReference>
<reference evidence="7 8" key="1">
    <citation type="submission" date="2020-09" db="EMBL/GenBank/DDBJ databases">
        <title>Pseudoxanthomonas sp. CAU 1598 isolated from sand of Yaerae Beach.</title>
        <authorList>
            <person name="Kim W."/>
        </authorList>
    </citation>
    <scope>NUCLEOTIDE SEQUENCE [LARGE SCALE GENOMIC DNA]</scope>
    <source>
        <strain evidence="7 8">CAU 1598</strain>
    </source>
</reference>